<dbReference type="EMBL" id="QCYY01000944">
    <property type="protein sequence ID" value="ROT81635.1"/>
    <property type="molecule type" value="Genomic_DNA"/>
</dbReference>
<feature type="region of interest" description="Disordered" evidence="1">
    <location>
        <begin position="1"/>
        <end position="23"/>
    </location>
</feature>
<proteinExistence type="predicted"/>
<reference evidence="2 3" key="1">
    <citation type="submission" date="2018-04" db="EMBL/GenBank/DDBJ databases">
        <authorList>
            <person name="Zhang X."/>
            <person name="Yuan J."/>
            <person name="Li F."/>
            <person name="Xiang J."/>
        </authorList>
    </citation>
    <scope>NUCLEOTIDE SEQUENCE [LARGE SCALE GENOMIC DNA]</scope>
    <source>
        <tissue evidence="2">Muscle</tissue>
    </source>
</reference>
<feature type="compositionally biased region" description="Polar residues" evidence="1">
    <location>
        <begin position="1"/>
        <end position="20"/>
    </location>
</feature>
<gene>
    <name evidence="2" type="ORF">C7M84_025215</name>
</gene>
<feature type="region of interest" description="Disordered" evidence="1">
    <location>
        <begin position="243"/>
        <end position="262"/>
    </location>
</feature>
<dbReference type="AlphaFoldDB" id="A0A3R7QKB7"/>
<organism evidence="2 3">
    <name type="scientific">Penaeus vannamei</name>
    <name type="common">Whiteleg shrimp</name>
    <name type="synonym">Litopenaeus vannamei</name>
    <dbReference type="NCBI Taxonomy" id="6689"/>
    <lineage>
        <taxon>Eukaryota</taxon>
        <taxon>Metazoa</taxon>
        <taxon>Ecdysozoa</taxon>
        <taxon>Arthropoda</taxon>
        <taxon>Crustacea</taxon>
        <taxon>Multicrustacea</taxon>
        <taxon>Malacostraca</taxon>
        <taxon>Eumalacostraca</taxon>
        <taxon>Eucarida</taxon>
        <taxon>Decapoda</taxon>
        <taxon>Dendrobranchiata</taxon>
        <taxon>Penaeoidea</taxon>
        <taxon>Penaeidae</taxon>
        <taxon>Penaeus</taxon>
    </lineage>
</organism>
<keyword evidence="3" id="KW-1185">Reference proteome</keyword>
<dbReference type="Proteomes" id="UP000283509">
    <property type="component" value="Unassembled WGS sequence"/>
</dbReference>
<evidence type="ECO:0000256" key="1">
    <source>
        <dbReference type="SAM" id="MobiDB-lite"/>
    </source>
</evidence>
<sequence>MLATSARLSPQGRASTSRSPSGLELRAASANSLSPIRAFRGVAFEDFDCDVEAHSSFLGSGAGLSMGNDPFQNMNDFPFTPNITVTGETRSCVDLLPSEKRDPVDEFGAVGDALFLADSTSMNETQNGGEAQTSFDAALDYHRRMSVSMEEINLSRDSREEDRTPKTVEAIKHSHHNYTKSSMNIISTPLNETADKNTMKSSLYNTFAVIEEMMVSPLKSFHEKVRKRLKKMTSMNQRYVSITESPGAGDKSKESDSTEEEFFPGGLCLDADETGQLDSTFVFMEEVVSKDLGGPVQALRRREDEVYGCSVTGVADDQLVTPRTPWHSPIRDLKTQDQEGLPNISWSSPAVTEFLTSPGTSGALEKNSARGYLCRIYVPSWLVWRPKLFAFVCEFERHAGLNSFVDLMLEEPNPEEHWHVVRSKDFTPPEVGEERVIHIPRGMVWVRTSTSGFLTTKARLREIAHHRPLPCTWRAVTGKSKLVRVQKSRRNSVHNW</sequence>
<accession>A0A3R7QKB7</accession>
<comment type="caution">
    <text evidence="2">The sequence shown here is derived from an EMBL/GenBank/DDBJ whole genome shotgun (WGS) entry which is preliminary data.</text>
</comment>
<name>A0A3R7QKB7_PENVA</name>
<dbReference type="OrthoDB" id="6343989at2759"/>
<evidence type="ECO:0000313" key="2">
    <source>
        <dbReference type="EMBL" id="ROT81635.1"/>
    </source>
</evidence>
<protein>
    <submittedName>
        <fullName evidence="2">Uncharacterized protein</fullName>
    </submittedName>
</protein>
<evidence type="ECO:0000313" key="3">
    <source>
        <dbReference type="Proteomes" id="UP000283509"/>
    </source>
</evidence>
<reference evidence="2 3" key="2">
    <citation type="submission" date="2019-01" db="EMBL/GenBank/DDBJ databases">
        <title>The decoding of complex shrimp genome reveals the adaptation for benthos swimmer, frequently molting mechanism and breeding impact on genome.</title>
        <authorList>
            <person name="Sun Y."/>
            <person name="Gao Y."/>
            <person name="Yu Y."/>
        </authorList>
    </citation>
    <scope>NUCLEOTIDE SEQUENCE [LARGE SCALE GENOMIC DNA]</scope>
    <source>
        <tissue evidence="2">Muscle</tissue>
    </source>
</reference>